<dbReference type="EMBL" id="RSCD01000014">
    <property type="protein sequence ID" value="RSH89411.1"/>
    <property type="molecule type" value="Genomic_DNA"/>
</dbReference>
<dbReference type="Proteomes" id="UP000279259">
    <property type="component" value="Unassembled WGS sequence"/>
</dbReference>
<sequence length="168" mass="18535">MSSTFAPADDTTTFSLLSEASDAQHADTFYTFQRAYGLPPPEDSSAPAPCVIMPSVWVTVRHGDERYEPLSRPTKLSREAICAALTQATSCSQVRAKATIGPGGTTTTSDFANDLNDAIRTDLSTEALRGSLTWLPESEREGRRPVDQPVRMPSLYEFRFEDSRAFRH</sequence>
<dbReference type="AlphaFoldDB" id="A0A427YE13"/>
<accession>A0A427YE13</accession>
<protein>
    <submittedName>
        <fullName evidence="1">Uncharacterized protein</fullName>
    </submittedName>
</protein>
<organism evidence="1 2">
    <name type="scientific">Saitozyma podzolica</name>
    <dbReference type="NCBI Taxonomy" id="1890683"/>
    <lineage>
        <taxon>Eukaryota</taxon>
        <taxon>Fungi</taxon>
        <taxon>Dikarya</taxon>
        <taxon>Basidiomycota</taxon>
        <taxon>Agaricomycotina</taxon>
        <taxon>Tremellomycetes</taxon>
        <taxon>Tremellales</taxon>
        <taxon>Trimorphomycetaceae</taxon>
        <taxon>Saitozyma</taxon>
    </lineage>
</organism>
<gene>
    <name evidence="1" type="ORF">EHS25_002523</name>
</gene>
<evidence type="ECO:0000313" key="1">
    <source>
        <dbReference type="EMBL" id="RSH89411.1"/>
    </source>
</evidence>
<proteinExistence type="predicted"/>
<evidence type="ECO:0000313" key="2">
    <source>
        <dbReference type="Proteomes" id="UP000279259"/>
    </source>
</evidence>
<name>A0A427YE13_9TREE</name>
<reference evidence="1 2" key="1">
    <citation type="submission" date="2018-11" db="EMBL/GenBank/DDBJ databases">
        <title>Genome sequence of Saitozyma podzolica DSM 27192.</title>
        <authorList>
            <person name="Aliyu H."/>
            <person name="Gorte O."/>
            <person name="Ochsenreither K."/>
        </authorList>
    </citation>
    <scope>NUCLEOTIDE SEQUENCE [LARGE SCALE GENOMIC DNA]</scope>
    <source>
        <strain evidence="1 2">DSM 27192</strain>
    </source>
</reference>
<keyword evidence="2" id="KW-1185">Reference proteome</keyword>
<comment type="caution">
    <text evidence="1">The sequence shown here is derived from an EMBL/GenBank/DDBJ whole genome shotgun (WGS) entry which is preliminary data.</text>
</comment>
<dbReference type="OrthoDB" id="10413983at2759"/>